<sequence length="221" mass="25842">MARDVTSFRGRFLAYLDLIFVDHGIFRVFYNNLYALSGGLFRSSQPSPGQIRKYQRELGLRTIINLRGADDSRRYALEAEECRRLGIELIDFWGIMSRSAPYPDVIRKAQEMFARIEYPALVHCKSGADRAGFASALYRMFRLNEPVQEALKELSWKYGHFKGSKTGILDFFFEEYLLANAREPIDFMVWLETVYDRDQLKAAFHTRGWADFLVDRVLHRE</sequence>
<dbReference type="Gene3D" id="3.90.190.10">
    <property type="entry name" value="Protein tyrosine phosphatase superfamily"/>
    <property type="match status" value="1"/>
</dbReference>
<accession>A0ABV2CUM1</accession>
<dbReference type="Proteomes" id="UP001548590">
    <property type="component" value="Unassembled WGS sequence"/>
</dbReference>
<dbReference type="SUPFAM" id="SSF52799">
    <property type="entry name" value="(Phosphotyrosine protein) phosphatases II"/>
    <property type="match status" value="1"/>
</dbReference>
<evidence type="ECO:0000313" key="2">
    <source>
        <dbReference type="Proteomes" id="UP001548590"/>
    </source>
</evidence>
<evidence type="ECO:0000313" key="1">
    <source>
        <dbReference type="EMBL" id="MET1491630.1"/>
    </source>
</evidence>
<dbReference type="Pfam" id="PF13350">
    <property type="entry name" value="Y_phosphatase3"/>
    <property type="match status" value="1"/>
</dbReference>
<dbReference type="EMBL" id="JBEWLZ010000013">
    <property type="protein sequence ID" value="MET1491630.1"/>
    <property type="molecule type" value="Genomic_DNA"/>
</dbReference>
<name>A0ABV2CUM1_9RHOO</name>
<dbReference type="InterPro" id="IPR026893">
    <property type="entry name" value="Tyr/Ser_Pase_IphP-type"/>
</dbReference>
<organism evidence="1 2">
    <name type="scientific">Uliginosibacterium paludis</name>
    <dbReference type="NCBI Taxonomy" id="1615952"/>
    <lineage>
        <taxon>Bacteria</taxon>
        <taxon>Pseudomonadati</taxon>
        <taxon>Pseudomonadota</taxon>
        <taxon>Betaproteobacteria</taxon>
        <taxon>Rhodocyclales</taxon>
        <taxon>Zoogloeaceae</taxon>
        <taxon>Uliginosibacterium</taxon>
    </lineage>
</organism>
<protein>
    <submittedName>
        <fullName evidence="1">Tyrosine-protein phosphatase</fullName>
    </submittedName>
</protein>
<dbReference type="RefSeq" id="WP_345929421.1">
    <property type="nucleotide sequence ID" value="NZ_JBDIVF010000010.1"/>
</dbReference>
<gene>
    <name evidence="1" type="ORF">ABVT11_17450</name>
</gene>
<comment type="caution">
    <text evidence="1">The sequence shown here is derived from an EMBL/GenBank/DDBJ whole genome shotgun (WGS) entry which is preliminary data.</text>
</comment>
<keyword evidence="2" id="KW-1185">Reference proteome</keyword>
<dbReference type="InterPro" id="IPR029021">
    <property type="entry name" value="Prot-tyrosine_phosphatase-like"/>
</dbReference>
<reference evidence="1 2" key="1">
    <citation type="submission" date="2024-07" db="EMBL/GenBank/DDBJ databases">
        <title>Uliginosibacterium paludis KCTC:42655.</title>
        <authorList>
            <person name="Kim M.K."/>
        </authorList>
    </citation>
    <scope>NUCLEOTIDE SEQUENCE [LARGE SCALE GENOMIC DNA]</scope>
    <source>
        <strain evidence="1 2">KCTC 42655</strain>
    </source>
</reference>
<proteinExistence type="predicted"/>